<dbReference type="eggNOG" id="ENOG5033GU4">
    <property type="taxonomic scope" value="Bacteria"/>
</dbReference>
<proteinExistence type="predicted"/>
<reference evidence="1 2" key="1">
    <citation type="journal article" date="2011" name="Stand. Genomic Sci.">
        <title>Complete genome sequence of Syntrophobotulus glycolicus type strain (FlGlyR).</title>
        <authorList>
            <person name="Han C."/>
            <person name="Mwirichia R."/>
            <person name="Chertkov O."/>
            <person name="Held B."/>
            <person name="Lapidus A."/>
            <person name="Nolan M."/>
            <person name="Lucas S."/>
            <person name="Hammon N."/>
            <person name="Deshpande S."/>
            <person name="Cheng J.F."/>
            <person name="Tapia R."/>
            <person name="Goodwin L."/>
            <person name="Pitluck S."/>
            <person name="Huntemann M."/>
            <person name="Liolios K."/>
            <person name="Ivanova N."/>
            <person name="Pagani I."/>
            <person name="Mavromatis K."/>
            <person name="Ovchinikova G."/>
            <person name="Pati A."/>
            <person name="Chen A."/>
            <person name="Palaniappan K."/>
            <person name="Land M."/>
            <person name="Hauser L."/>
            <person name="Brambilla E.M."/>
            <person name="Rohde M."/>
            <person name="Spring S."/>
            <person name="Sikorski J."/>
            <person name="Goker M."/>
            <person name="Woyke T."/>
            <person name="Bristow J."/>
            <person name="Eisen J.A."/>
            <person name="Markowitz V."/>
            <person name="Hugenholtz P."/>
            <person name="Kyrpides N.C."/>
            <person name="Klenk H.P."/>
            <person name="Detter J.C."/>
        </authorList>
    </citation>
    <scope>NUCLEOTIDE SEQUENCE [LARGE SCALE GENOMIC DNA]</scope>
    <source>
        <strain evidence="2">DSM 8271 / FlGlyR</strain>
    </source>
</reference>
<name>F0T177_SYNGF</name>
<dbReference type="HOGENOM" id="CLU_2482198_0_0_9"/>
<dbReference type="Proteomes" id="UP000007488">
    <property type="component" value="Chromosome"/>
</dbReference>
<evidence type="ECO:0000313" key="1">
    <source>
        <dbReference type="EMBL" id="ADY55141.1"/>
    </source>
</evidence>
<protein>
    <submittedName>
        <fullName evidence="1">Phage baseplate assembly protein V</fullName>
    </submittedName>
</protein>
<dbReference type="AlphaFoldDB" id="F0T177"/>
<keyword evidence="2" id="KW-1185">Reference proteome</keyword>
<dbReference type="OrthoDB" id="1809309at2"/>
<dbReference type="STRING" id="645991.Sgly_0784"/>
<reference evidence="2" key="2">
    <citation type="submission" date="2011-02" db="EMBL/GenBank/DDBJ databases">
        <title>The complete genome of Syntrophobotulus glycolicus DSM 8271.</title>
        <authorList>
            <person name="Lucas S."/>
            <person name="Copeland A."/>
            <person name="Lapidus A."/>
            <person name="Bruce D."/>
            <person name="Goodwin L."/>
            <person name="Pitluck S."/>
            <person name="Kyrpides N."/>
            <person name="Mavromatis K."/>
            <person name="Pagani I."/>
            <person name="Ivanova N."/>
            <person name="Mikhailova N."/>
            <person name="Chertkov O."/>
            <person name="Held B."/>
            <person name="Detter J.C."/>
            <person name="Tapia R."/>
            <person name="Han C."/>
            <person name="Land M."/>
            <person name="Hauser L."/>
            <person name="Markowitz V."/>
            <person name="Cheng J.-F."/>
            <person name="Hugenholtz P."/>
            <person name="Woyke T."/>
            <person name="Wu D."/>
            <person name="Spring S."/>
            <person name="Schroeder M."/>
            <person name="Brambilla E."/>
            <person name="Klenk H.-P."/>
            <person name="Eisen J.A."/>
        </authorList>
    </citation>
    <scope>NUCLEOTIDE SEQUENCE [LARGE SCALE GENOMIC DNA]</scope>
    <source>
        <strain evidence="2">DSM 8271 / FlGlyR</strain>
    </source>
</reference>
<accession>F0T177</accession>
<dbReference type="EMBL" id="CP002547">
    <property type="protein sequence ID" value="ADY55141.1"/>
    <property type="molecule type" value="Genomic_DNA"/>
</dbReference>
<sequence length="87" mass="9459">MQAMFPQLGVLTSIGGNTARVYLPLFKVETGWIRISSNLLYELEVTLAGQPGTFDKIAYDTLKIGDEVLVVFANGDINQGIITVRVG</sequence>
<organism evidence="1 2">
    <name type="scientific">Syntrophobotulus glycolicus (strain DSM 8271 / FlGlyR)</name>
    <dbReference type="NCBI Taxonomy" id="645991"/>
    <lineage>
        <taxon>Bacteria</taxon>
        <taxon>Bacillati</taxon>
        <taxon>Bacillota</taxon>
        <taxon>Clostridia</taxon>
        <taxon>Eubacteriales</taxon>
        <taxon>Desulfitobacteriaceae</taxon>
        <taxon>Syntrophobotulus</taxon>
    </lineage>
</organism>
<evidence type="ECO:0000313" key="2">
    <source>
        <dbReference type="Proteomes" id="UP000007488"/>
    </source>
</evidence>
<gene>
    <name evidence="1" type="ordered locus">Sgly_0784</name>
</gene>
<dbReference type="KEGG" id="sgy:Sgly_0784"/>
<dbReference type="RefSeq" id="WP_013624012.1">
    <property type="nucleotide sequence ID" value="NC_015172.1"/>
</dbReference>